<proteinExistence type="predicted"/>
<dbReference type="Proteomes" id="UP001292094">
    <property type="component" value="Unassembled WGS sequence"/>
</dbReference>
<protein>
    <submittedName>
        <fullName evidence="2">Uncharacterized protein</fullName>
    </submittedName>
</protein>
<evidence type="ECO:0000256" key="1">
    <source>
        <dbReference type="SAM" id="MobiDB-lite"/>
    </source>
</evidence>
<comment type="caution">
    <text evidence="2">The sequence shown here is derived from an EMBL/GenBank/DDBJ whole genome shotgun (WGS) entry which is preliminary data.</text>
</comment>
<dbReference type="EMBL" id="JAWZYT010007071">
    <property type="protein sequence ID" value="KAK4287129.1"/>
    <property type="molecule type" value="Genomic_DNA"/>
</dbReference>
<accession>A0AAE1NDH3</accession>
<evidence type="ECO:0000313" key="2">
    <source>
        <dbReference type="EMBL" id="KAK4287129.1"/>
    </source>
</evidence>
<organism evidence="2 3">
    <name type="scientific">Petrolisthes manimaculis</name>
    <dbReference type="NCBI Taxonomy" id="1843537"/>
    <lineage>
        <taxon>Eukaryota</taxon>
        <taxon>Metazoa</taxon>
        <taxon>Ecdysozoa</taxon>
        <taxon>Arthropoda</taxon>
        <taxon>Crustacea</taxon>
        <taxon>Multicrustacea</taxon>
        <taxon>Malacostraca</taxon>
        <taxon>Eumalacostraca</taxon>
        <taxon>Eucarida</taxon>
        <taxon>Decapoda</taxon>
        <taxon>Pleocyemata</taxon>
        <taxon>Anomura</taxon>
        <taxon>Galatheoidea</taxon>
        <taxon>Porcellanidae</taxon>
        <taxon>Petrolisthes</taxon>
    </lineage>
</organism>
<feature type="compositionally biased region" description="Low complexity" evidence="1">
    <location>
        <begin position="123"/>
        <end position="136"/>
    </location>
</feature>
<feature type="region of interest" description="Disordered" evidence="1">
    <location>
        <begin position="98"/>
        <end position="136"/>
    </location>
</feature>
<reference evidence="2" key="1">
    <citation type="submission" date="2023-11" db="EMBL/GenBank/DDBJ databases">
        <title>Genome assemblies of two species of porcelain crab, Petrolisthes cinctipes and Petrolisthes manimaculis (Anomura: Porcellanidae).</title>
        <authorList>
            <person name="Angst P."/>
        </authorList>
    </citation>
    <scope>NUCLEOTIDE SEQUENCE</scope>
    <source>
        <strain evidence="2">PB745_02</strain>
        <tissue evidence="2">Gill</tissue>
    </source>
</reference>
<name>A0AAE1NDH3_9EUCA</name>
<evidence type="ECO:0000313" key="3">
    <source>
        <dbReference type="Proteomes" id="UP001292094"/>
    </source>
</evidence>
<sequence>MEKEKEEGWRKKRVEVVRQTDRWEEKWMGDINGLTELDDYNNTLYYNHNNNNTSPSTHTITTTTSISNKKTCVGIMAWCPVSRVTRGCVGGGTVVVQLPSGGGEAEGHGSTGRIEKTTGIRTQGHPRLQQQQHPPQ</sequence>
<keyword evidence="3" id="KW-1185">Reference proteome</keyword>
<gene>
    <name evidence="2" type="ORF">Pmani_039796</name>
</gene>
<dbReference type="AlphaFoldDB" id="A0AAE1NDH3"/>